<dbReference type="AlphaFoldDB" id="A0A485L788"/>
<evidence type="ECO:0000313" key="2">
    <source>
        <dbReference type="EMBL" id="KAF0692582.1"/>
    </source>
</evidence>
<feature type="region of interest" description="Disordered" evidence="1">
    <location>
        <begin position="154"/>
        <end position="190"/>
    </location>
</feature>
<dbReference type="Proteomes" id="UP000332933">
    <property type="component" value="Unassembled WGS sequence"/>
</dbReference>
<feature type="compositionally biased region" description="Basic and acidic residues" evidence="1">
    <location>
        <begin position="50"/>
        <end position="59"/>
    </location>
</feature>
<evidence type="ECO:0000313" key="4">
    <source>
        <dbReference type="Proteomes" id="UP000332933"/>
    </source>
</evidence>
<dbReference type="EMBL" id="VJMH01005869">
    <property type="protein sequence ID" value="KAF0692582.1"/>
    <property type="molecule type" value="Genomic_DNA"/>
</dbReference>
<sequence>MPPLTRKGKRVQRLRIAREKARRLKSAGKKQYDPAYYQKHKERHAKNVQRYRERLKESSARLATTSTTHTRSEQSPRTTLQKASLRAKHQTTPLPSPVKSIWSMLNSHLPSSTRSFKLPKAIVSIALETTPAIAPPRRHMQTRQSSSLSLRALRATRGRIPPRRGLGRRVTRPSTGQPTGESKPPLAIKSPPGFDAVLRLREEQQASSKTKEKLHHPLWQRMRHALTDSSSSAFTLPSAWTCNKDPKMDSLAPLPANDRFRRILLQNDDAEMAEYLDWLWAIHGGVLWTDQTPHLRSAAPVNV</sequence>
<evidence type="ECO:0000313" key="3">
    <source>
        <dbReference type="EMBL" id="VFT93170.1"/>
    </source>
</evidence>
<proteinExistence type="predicted"/>
<gene>
    <name evidence="3" type="primary">Aste57867_16394</name>
    <name evidence="2" type="ORF">As57867_016337</name>
    <name evidence="3" type="ORF">ASTE57867_16394</name>
</gene>
<reference evidence="2" key="2">
    <citation type="submission" date="2019-06" db="EMBL/GenBank/DDBJ databases">
        <title>Genomics analysis of Aphanomyces spp. identifies a new class of oomycete effector associated with host adaptation.</title>
        <authorList>
            <person name="Gaulin E."/>
        </authorList>
    </citation>
    <scope>NUCLEOTIDE SEQUENCE</scope>
    <source>
        <strain evidence="2">CBS 578.67</strain>
    </source>
</reference>
<organism evidence="3 4">
    <name type="scientific">Aphanomyces stellatus</name>
    <dbReference type="NCBI Taxonomy" id="120398"/>
    <lineage>
        <taxon>Eukaryota</taxon>
        <taxon>Sar</taxon>
        <taxon>Stramenopiles</taxon>
        <taxon>Oomycota</taxon>
        <taxon>Saprolegniomycetes</taxon>
        <taxon>Saprolegniales</taxon>
        <taxon>Verrucalvaceae</taxon>
        <taxon>Aphanomyces</taxon>
    </lineage>
</organism>
<feature type="region of interest" description="Disordered" evidence="1">
    <location>
        <begin position="22"/>
        <end position="94"/>
    </location>
</feature>
<feature type="compositionally biased region" description="Basic residues" evidence="1">
    <location>
        <begin position="154"/>
        <end position="171"/>
    </location>
</feature>
<feature type="compositionally biased region" description="Polar residues" evidence="1">
    <location>
        <begin position="61"/>
        <end position="82"/>
    </location>
</feature>
<dbReference type="EMBL" id="CAADRA010005890">
    <property type="protein sequence ID" value="VFT93170.1"/>
    <property type="molecule type" value="Genomic_DNA"/>
</dbReference>
<keyword evidence="4" id="KW-1185">Reference proteome</keyword>
<name>A0A485L788_9STRA</name>
<feature type="compositionally biased region" description="Basic residues" evidence="1">
    <location>
        <begin position="38"/>
        <end position="49"/>
    </location>
</feature>
<accession>A0A485L788</accession>
<evidence type="ECO:0000256" key="1">
    <source>
        <dbReference type="SAM" id="MobiDB-lite"/>
    </source>
</evidence>
<protein>
    <submittedName>
        <fullName evidence="3">Aste57867_16394 protein</fullName>
    </submittedName>
</protein>
<reference evidence="3 4" key="1">
    <citation type="submission" date="2019-03" db="EMBL/GenBank/DDBJ databases">
        <authorList>
            <person name="Gaulin E."/>
            <person name="Dumas B."/>
        </authorList>
    </citation>
    <scope>NUCLEOTIDE SEQUENCE [LARGE SCALE GENOMIC DNA]</scope>
    <source>
        <strain evidence="3">CBS 568.67</strain>
    </source>
</reference>